<dbReference type="Proteomes" id="UP000192907">
    <property type="component" value="Unassembled WGS sequence"/>
</dbReference>
<keyword evidence="1" id="KW-0597">Phosphoprotein</keyword>
<name>A0A1Y6BAX9_9BACT</name>
<dbReference type="SUPFAM" id="SSF52172">
    <property type="entry name" value="CheY-like"/>
    <property type="match status" value="1"/>
</dbReference>
<dbReference type="STRING" id="1513793.SAMN06296036_10267"/>
<dbReference type="InterPro" id="IPR001789">
    <property type="entry name" value="Sig_transdc_resp-reg_receiver"/>
</dbReference>
<reference evidence="4" key="1">
    <citation type="submission" date="2017-04" db="EMBL/GenBank/DDBJ databases">
        <authorList>
            <person name="Varghese N."/>
            <person name="Submissions S."/>
        </authorList>
    </citation>
    <scope>NUCLEOTIDE SEQUENCE [LARGE SCALE GENOMIC DNA]</scope>
    <source>
        <strain evidence="4">RKEM611</strain>
    </source>
</reference>
<gene>
    <name evidence="3" type="ORF">SAMN06296036_10267</name>
</gene>
<dbReference type="PANTHER" id="PTHR43228">
    <property type="entry name" value="TWO-COMPONENT RESPONSE REGULATOR"/>
    <property type="match status" value="1"/>
</dbReference>
<dbReference type="InterPro" id="IPR052048">
    <property type="entry name" value="ST_Response_Regulator"/>
</dbReference>
<dbReference type="Gene3D" id="3.40.50.2300">
    <property type="match status" value="1"/>
</dbReference>
<dbReference type="SMART" id="SM00448">
    <property type="entry name" value="REC"/>
    <property type="match status" value="1"/>
</dbReference>
<evidence type="ECO:0000256" key="1">
    <source>
        <dbReference type="PROSITE-ProRule" id="PRU00169"/>
    </source>
</evidence>
<dbReference type="PANTHER" id="PTHR43228:SF1">
    <property type="entry name" value="TWO-COMPONENT RESPONSE REGULATOR ARR22"/>
    <property type="match status" value="1"/>
</dbReference>
<dbReference type="OrthoDB" id="5298141at2"/>
<accession>A0A1Y6BAX9</accession>
<dbReference type="RefSeq" id="WP_132315615.1">
    <property type="nucleotide sequence ID" value="NZ_FWZT01000002.1"/>
</dbReference>
<feature type="domain" description="Response regulatory" evidence="2">
    <location>
        <begin position="8"/>
        <end position="121"/>
    </location>
</feature>
<dbReference type="GO" id="GO:0000160">
    <property type="term" value="P:phosphorelay signal transduction system"/>
    <property type="evidence" value="ECO:0007669"/>
    <property type="project" value="InterPro"/>
</dbReference>
<proteinExistence type="predicted"/>
<dbReference type="CDD" id="cd17546">
    <property type="entry name" value="REC_hyHK_CKI1_RcsC-like"/>
    <property type="match status" value="1"/>
</dbReference>
<evidence type="ECO:0000259" key="2">
    <source>
        <dbReference type="PROSITE" id="PS50110"/>
    </source>
</evidence>
<dbReference type="Pfam" id="PF00072">
    <property type="entry name" value="Response_reg"/>
    <property type="match status" value="1"/>
</dbReference>
<feature type="modified residue" description="4-aspartylphosphate" evidence="1">
    <location>
        <position position="57"/>
    </location>
</feature>
<dbReference type="AlphaFoldDB" id="A0A1Y6BAX9"/>
<dbReference type="InterPro" id="IPR011006">
    <property type="entry name" value="CheY-like_superfamily"/>
</dbReference>
<protein>
    <submittedName>
        <fullName evidence="3">Response regulator receiver domain-containing protein</fullName>
    </submittedName>
</protein>
<dbReference type="EMBL" id="FWZT01000002">
    <property type="protein sequence ID" value="SME93948.1"/>
    <property type="molecule type" value="Genomic_DNA"/>
</dbReference>
<sequence length="121" mass="13319">MKELQHKRILIVEDLPDNRLVLSYILQDLGALVDEASDGLEALQKIAVSTYDLVLLDIHMPVKSGLEVMAELKKSGNHPPVVALTATSKFDDEAVQELGFSSQILKPINPYKLADQIGNLL</sequence>
<evidence type="ECO:0000313" key="4">
    <source>
        <dbReference type="Proteomes" id="UP000192907"/>
    </source>
</evidence>
<dbReference type="PROSITE" id="PS50110">
    <property type="entry name" value="RESPONSE_REGULATORY"/>
    <property type="match status" value="1"/>
</dbReference>
<organism evidence="3 4">
    <name type="scientific">Pseudobacteriovorax antillogorgiicola</name>
    <dbReference type="NCBI Taxonomy" id="1513793"/>
    <lineage>
        <taxon>Bacteria</taxon>
        <taxon>Pseudomonadati</taxon>
        <taxon>Bdellovibrionota</taxon>
        <taxon>Oligoflexia</taxon>
        <taxon>Oligoflexales</taxon>
        <taxon>Pseudobacteriovoracaceae</taxon>
        <taxon>Pseudobacteriovorax</taxon>
    </lineage>
</organism>
<evidence type="ECO:0000313" key="3">
    <source>
        <dbReference type="EMBL" id="SME93948.1"/>
    </source>
</evidence>
<keyword evidence="4" id="KW-1185">Reference proteome</keyword>